<geneLocation type="plasmid" evidence="3 4">
    <name>unnamed1</name>
</geneLocation>
<keyword evidence="2" id="KW-1133">Transmembrane helix</keyword>
<feature type="transmembrane region" description="Helical" evidence="2">
    <location>
        <begin position="32"/>
        <end position="57"/>
    </location>
</feature>
<evidence type="ECO:0000256" key="2">
    <source>
        <dbReference type="SAM" id="Phobius"/>
    </source>
</evidence>
<evidence type="ECO:0000256" key="1">
    <source>
        <dbReference type="SAM" id="Coils"/>
    </source>
</evidence>
<keyword evidence="4" id="KW-1185">Reference proteome</keyword>
<sequence>MKTSGPSKHILTSPHSHSDFLAAVSKFFAQRWWGGISALAGIIAMGLAMATVIYSAITVRAANEQSRKADEAARESERQSMEYLERLDEQTARLTEALLRPQVRFIVSNRANQAIHNYKGLIAANGARTVPQIWVPIINVGLAVAEKIDIGWTSEPDQGLPTDTFSMMSHVFHFIPAQSDIQVLAFRISPDDHPLGAGFIHLHVKYSDLMGTRYHYQAKLRYAQSGGVPGLIEDSTEVIE</sequence>
<evidence type="ECO:0000313" key="4">
    <source>
        <dbReference type="Proteomes" id="UP001164761"/>
    </source>
</evidence>
<dbReference type="Proteomes" id="UP001164761">
    <property type="component" value="Plasmid unnamed1"/>
</dbReference>
<keyword evidence="1" id="KW-0175">Coiled coil</keyword>
<gene>
    <name evidence="3" type="ORF">NZD89_28665</name>
</gene>
<dbReference type="EMBL" id="CP104068">
    <property type="protein sequence ID" value="WAH44830.1"/>
    <property type="molecule type" value="Genomic_DNA"/>
</dbReference>
<evidence type="ECO:0000313" key="3">
    <source>
        <dbReference type="EMBL" id="WAH44830.1"/>
    </source>
</evidence>
<keyword evidence="3" id="KW-0614">Plasmid</keyword>
<dbReference type="RefSeq" id="WP_268008702.1">
    <property type="nucleotide sequence ID" value="NZ_BSUT01000003.1"/>
</dbReference>
<feature type="coiled-coil region" evidence="1">
    <location>
        <begin position="59"/>
        <end position="93"/>
    </location>
</feature>
<proteinExistence type="predicted"/>
<accession>A0ABY6ZPP3</accession>
<name>A0ABY6ZPP3_9BACL</name>
<keyword evidence="2" id="KW-0472">Membrane</keyword>
<reference evidence="3" key="1">
    <citation type="submission" date="2022-08" db="EMBL/GenBank/DDBJ databases">
        <title>Alicyclobacillus fastidiosus DSM 17978, complete genome.</title>
        <authorList>
            <person name="Wang Q."/>
            <person name="Cai R."/>
            <person name="Wang Z."/>
        </authorList>
    </citation>
    <scope>NUCLEOTIDE SEQUENCE</scope>
    <source>
        <strain evidence="3">DSM 17978</strain>
        <plasmid evidence="3">unnamed1</plasmid>
    </source>
</reference>
<protein>
    <submittedName>
        <fullName evidence="3">Uncharacterized protein</fullName>
    </submittedName>
</protein>
<keyword evidence="2" id="KW-0812">Transmembrane</keyword>
<organism evidence="3 4">
    <name type="scientific">Alicyclobacillus fastidiosus</name>
    <dbReference type="NCBI Taxonomy" id="392011"/>
    <lineage>
        <taxon>Bacteria</taxon>
        <taxon>Bacillati</taxon>
        <taxon>Bacillota</taxon>
        <taxon>Bacilli</taxon>
        <taxon>Bacillales</taxon>
        <taxon>Alicyclobacillaceae</taxon>
        <taxon>Alicyclobacillus</taxon>
    </lineage>
</organism>